<dbReference type="OrthoDB" id="366390at2759"/>
<reference evidence="2" key="1">
    <citation type="submission" date="2019-06" db="EMBL/GenBank/DDBJ databases">
        <authorList>
            <person name="Broberg M."/>
        </authorList>
    </citation>
    <scope>NUCLEOTIDE SEQUENCE [LARGE SCALE GENOMIC DNA]</scope>
</reference>
<dbReference type="EMBL" id="CABFNO020001560">
    <property type="protein sequence ID" value="CAH0002231.1"/>
    <property type="molecule type" value="Genomic_DNA"/>
</dbReference>
<evidence type="ECO:0000313" key="2">
    <source>
        <dbReference type="Proteomes" id="UP000754883"/>
    </source>
</evidence>
<keyword evidence="2" id="KW-1185">Reference proteome</keyword>
<organism evidence="1 2">
    <name type="scientific">Clonostachys byssicola</name>
    <dbReference type="NCBI Taxonomy" id="160290"/>
    <lineage>
        <taxon>Eukaryota</taxon>
        <taxon>Fungi</taxon>
        <taxon>Dikarya</taxon>
        <taxon>Ascomycota</taxon>
        <taxon>Pezizomycotina</taxon>
        <taxon>Sordariomycetes</taxon>
        <taxon>Hypocreomycetidae</taxon>
        <taxon>Hypocreales</taxon>
        <taxon>Bionectriaceae</taxon>
        <taxon>Clonostachys</taxon>
    </lineage>
</organism>
<gene>
    <name evidence="1" type="ORF">CBYS24578_00001908</name>
</gene>
<dbReference type="AlphaFoldDB" id="A0A9N9UX27"/>
<protein>
    <recommendedName>
        <fullName evidence="3">F-box domain-containing protein</fullName>
    </recommendedName>
</protein>
<sequence length="180" mass="20523">MSPLENVPPEIFDVILAGLNLESDIYHLLLTCKEMHNACIEWLYRVNAANVIDHRSNQPYDQPRWSALDWALENGMETIALRVINMTPEVCDINHAGKAIKMKDPVIADRLLGLPHLQLQLRDPALRHTVDKFTCDAIVHGHITCLNTLERPAPFDLEKKEYLSNYVEPSLALAYSLRQD</sequence>
<proteinExistence type="predicted"/>
<comment type="caution">
    <text evidence="1">The sequence shown here is derived from an EMBL/GenBank/DDBJ whole genome shotgun (WGS) entry which is preliminary data.</text>
</comment>
<reference evidence="1 2" key="2">
    <citation type="submission" date="2021-10" db="EMBL/GenBank/DDBJ databases">
        <authorList>
            <person name="Piombo E."/>
        </authorList>
    </citation>
    <scope>NUCLEOTIDE SEQUENCE [LARGE SCALE GENOMIC DNA]</scope>
</reference>
<dbReference type="Proteomes" id="UP000754883">
    <property type="component" value="Unassembled WGS sequence"/>
</dbReference>
<evidence type="ECO:0008006" key="3">
    <source>
        <dbReference type="Google" id="ProtNLM"/>
    </source>
</evidence>
<accession>A0A9N9UX27</accession>
<evidence type="ECO:0000313" key="1">
    <source>
        <dbReference type="EMBL" id="CAH0002231.1"/>
    </source>
</evidence>
<name>A0A9N9UX27_9HYPO</name>